<dbReference type="STRING" id="575788.VS_II0777"/>
<dbReference type="InterPro" id="IPR036249">
    <property type="entry name" value="Thioredoxin-like_sf"/>
</dbReference>
<dbReference type="PANTHER" id="PTHR36057">
    <property type="match status" value="1"/>
</dbReference>
<evidence type="ECO:0000313" key="2">
    <source>
        <dbReference type="Proteomes" id="UP000009100"/>
    </source>
</evidence>
<accession>B7VS28</accession>
<reference evidence="1 2" key="1">
    <citation type="submission" date="2009-02" db="EMBL/GenBank/DDBJ databases">
        <title>Vibrio splendidus str. LGP32 complete genome.</title>
        <authorList>
            <person name="Mazel D."/>
            <person name="Le Roux F."/>
        </authorList>
    </citation>
    <scope>NUCLEOTIDE SEQUENCE [LARGE SCALE GENOMIC DNA]</scope>
    <source>
        <strain evidence="1 2">LGP32</strain>
    </source>
</reference>
<dbReference type="AlphaFoldDB" id="B7VS28"/>
<dbReference type="HOGENOM" id="CLU_065609_1_0_6"/>
<dbReference type="eggNOG" id="COG5429">
    <property type="taxonomic scope" value="Bacteria"/>
</dbReference>
<gene>
    <name evidence="1" type="ordered locus">VS_II0777</name>
</gene>
<dbReference type="Pfam" id="PF06764">
    <property type="entry name" value="DUF1223"/>
    <property type="match status" value="1"/>
</dbReference>
<organism evidence="1 2">
    <name type="scientific">Vibrio atlanticus (strain LGP32)</name>
    <name type="common">Vibrio splendidus (strain Mel32)</name>
    <dbReference type="NCBI Taxonomy" id="575788"/>
    <lineage>
        <taxon>Bacteria</taxon>
        <taxon>Pseudomonadati</taxon>
        <taxon>Pseudomonadota</taxon>
        <taxon>Gammaproteobacteria</taxon>
        <taxon>Vibrionales</taxon>
        <taxon>Vibrionaceae</taxon>
        <taxon>Vibrio</taxon>
    </lineage>
</organism>
<name>B7VS28_VIBA3</name>
<dbReference type="EMBL" id="FM954973">
    <property type="protein sequence ID" value="CAV26513.1"/>
    <property type="molecule type" value="Genomic_DNA"/>
</dbReference>
<dbReference type="PANTHER" id="PTHR36057:SF1">
    <property type="entry name" value="LIPOPROTEIN LIPID ATTACHMENT SITE-LIKE PROTEIN, PUTATIVE (DUF1223)-RELATED"/>
    <property type="match status" value="1"/>
</dbReference>
<evidence type="ECO:0000313" key="1">
    <source>
        <dbReference type="EMBL" id="CAV26513.1"/>
    </source>
</evidence>
<dbReference type="SUPFAM" id="SSF52833">
    <property type="entry name" value="Thioredoxin-like"/>
    <property type="match status" value="1"/>
</dbReference>
<protein>
    <recommendedName>
        <fullName evidence="3">DUF1223 domain-containing protein</fullName>
    </recommendedName>
</protein>
<sequence>MSASKFASYKDHGMSHASCNSPLIKLCLFALPIGFYSSLSNAQTWSNEGQPAQVIELFTSEGCSSCPPADAYLSTFEDHPNLWTQVIPLAYHVDYWDYLGWGDKFASKAFSQKQRLYKAYGVTSGVYTPGFIVDGKEWRGYFNWLDRTLPSLQQQINPKLTVNHKGDTFSVHYEGKGDYVAHIALLAMNEVTSVEAGENRGKKLEHDFIVVYDGYRRGESEWQFNIDFSPLVATPDAVAVWLTEPNSYTPEQTVAGWLN</sequence>
<dbReference type="Proteomes" id="UP000009100">
    <property type="component" value="Chromosome 2"/>
</dbReference>
<dbReference type="InterPro" id="IPR010634">
    <property type="entry name" value="DUF1223"/>
</dbReference>
<dbReference type="KEGG" id="vsp:VS_II0777"/>
<proteinExistence type="predicted"/>
<evidence type="ECO:0008006" key="3">
    <source>
        <dbReference type="Google" id="ProtNLM"/>
    </source>
</evidence>